<dbReference type="InterPro" id="IPR001789">
    <property type="entry name" value="Sig_transdc_resp-reg_receiver"/>
</dbReference>
<dbReference type="InterPro" id="IPR003661">
    <property type="entry name" value="HisK_dim/P_dom"/>
</dbReference>
<evidence type="ECO:0000256" key="6">
    <source>
        <dbReference type="PROSITE-ProRule" id="PRU00169"/>
    </source>
</evidence>
<gene>
    <name evidence="10" type="ORF">SMD27_17385</name>
</gene>
<feature type="domain" description="Response regulatory" evidence="9">
    <location>
        <begin position="489"/>
        <end position="604"/>
    </location>
</feature>
<dbReference type="EMBL" id="JAXCLW010000005">
    <property type="protein sequence ID" value="MDY0884620.1"/>
    <property type="molecule type" value="Genomic_DNA"/>
</dbReference>
<accession>A0ABU5EE47</accession>
<name>A0ABU5EE47_9PROT</name>
<dbReference type="RefSeq" id="WP_320509693.1">
    <property type="nucleotide sequence ID" value="NZ_JAXCLW010000005.1"/>
</dbReference>
<dbReference type="SUPFAM" id="SSF47384">
    <property type="entry name" value="Homodimeric domain of signal transducing histidine kinase"/>
    <property type="match status" value="1"/>
</dbReference>
<keyword evidence="11" id="KW-1185">Reference proteome</keyword>
<evidence type="ECO:0000259" key="8">
    <source>
        <dbReference type="PROSITE" id="PS50109"/>
    </source>
</evidence>
<evidence type="ECO:0000313" key="10">
    <source>
        <dbReference type="EMBL" id="MDY0884620.1"/>
    </source>
</evidence>
<dbReference type="Pfam" id="PF00072">
    <property type="entry name" value="Response_reg"/>
    <property type="match status" value="1"/>
</dbReference>
<keyword evidence="4" id="KW-0808">Transferase</keyword>
<sequence length="611" mass="66461">MQQAVTSPGLIDLAGYPIRSESDIVLIRQQAQRLAQGLGFDRQDQTRIATAVSEIVRNALQHGGGGTIKFAIEAPVEASAETSVAARDETQYLVADIGDCGPGIEQLEDVLQGRGGNNAVGLVAARRLMERFEIDSSPATGTHIRMKKRLPRSYALDDGALKTLTAGLSARAAEEPVALVQHLNHELALCLEELNSRQEELERLSAELEDTNRGVVALYSELDDKAEELKQASELKSRFLSNMGHEFRTPLNSILALSGLLLDGLDGSLTSEQSRQVTYIRHAAEGLTELVNDLLDLAKVESGNVDLRPRDFTVHELFGSLRGMLKPLSLNDQVALIFDEGRDLPPLRTDMGKLSQILRNFISNALKFTEEGEVRVTARLTPDRRRMVFAVRDTGIGIAPEHHEAVFDEFLQIENRLQARYKGTGLGLPLSRKLAELLGGEVTLESQLGEGSTFTLYIPASGGHAPAADSEQARESGLAPQQSAFAAKSILVIDDEEAFRYVLRQLMVDTGYRILEANDGAAGLDLMRAQHPDAVFLDLQMPAMNGYQVLDRLAADPALKDIPVVICTSSVLDAADRDRLAAATAVLPKNELTRDAVSAMLKQLHLAEGGK</sequence>
<dbReference type="PRINTS" id="PR00344">
    <property type="entry name" value="BCTRLSENSOR"/>
</dbReference>
<dbReference type="Gene3D" id="1.10.287.130">
    <property type="match status" value="1"/>
</dbReference>
<organism evidence="10 11">
    <name type="scientific">Dongia soli</name>
    <dbReference type="NCBI Taxonomy" id="600628"/>
    <lineage>
        <taxon>Bacteria</taxon>
        <taxon>Pseudomonadati</taxon>
        <taxon>Pseudomonadota</taxon>
        <taxon>Alphaproteobacteria</taxon>
        <taxon>Rhodospirillales</taxon>
        <taxon>Dongiaceae</taxon>
        <taxon>Dongia</taxon>
    </lineage>
</organism>
<evidence type="ECO:0000256" key="2">
    <source>
        <dbReference type="ARBA" id="ARBA00012438"/>
    </source>
</evidence>
<dbReference type="InterPro" id="IPR005467">
    <property type="entry name" value="His_kinase_dom"/>
</dbReference>
<dbReference type="Proteomes" id="UP001279642">
    <property type="component" value="Unassembled WGS sequence"/>
</dbReference>
<dbReference type="SMART" id="SM00387">
    <property type="entry name" value="HATPase_c"/>
    <property type="match status" value="2"/>
</dbReference>
<keyword evidence="5" id="KW-0418">Kinase</keyword>
<evidence type="ECO:0000313" key="11">
    <source>
        <dbReference type="Proteomes" id="UP001279642"/>
    </source>
</evidence>
<comment type="catalytic activity">
    <reaction evidence="1">
        <text>ATP + protein L-histidine = ADP + protein N-phospho-L-histidine.</text>
        <dbReference type="EC" id="2.7.13.3"/>
    </reaction>
</comment>
<dbReference type="SUPFAM" id="SSF52172">
    <property type="entry name" value="CheY-like"/>
    <property type="match status" value="1"/>
</dbReference>
<dbReference type="PROSITE" id="PS50109">
    <property type="entry name" value="HIS_KIN"/>
    <property type="match status" value="1"/>
</dbReference>
<protein>
    <recommendedName>
        <fullName evidence="2">histidine kinase</fullName>
        <ecNumber evidence="2">2.7.13.3</ecNumber>
    </recommendedName>
</protein>
<dbReference type="Pfam" id="PF00512">
    <property type="entry name" value="HisKA"/>
    <property type="match status" value="1"/>
</dbReference>
<feature type="coiled-coil region" evidence="7">
    <location>
        <begin position="184"/>
        <end position="214"/>
    </location>
</feature>
<keyword evidence="10" id="KW-0547">Nucleotide-binding</keyword>
<proteinExistence type="predicted"/>
<dbReference type="InterPro" id="IPR011006">
    <property type="entry name" value="CheY-like_superfamily"/>
</dbReference>
<dbReference type="SMART" id="SM00448">
    <property type="entry name" value="REC"/>
    <property type="match status" value="1"/>
</dbReference>
<dbReference type="Pfam" id="PF02518">
    <property type="entry name" value="HATPase_c"/>
    <property type="match status" value="1"/>
</dbReference>
<dbReference type="Gene3D" id="3.40.50.2300">
    <property type="match status" value="1"/>
</dbReference>
<evidence type="ECO:0000259" key="9">
    <source>
        <dbReference type="PROSITE" id="PS50110"/>
    </source>
</evidence>
<evidence type="ECO:0000256" key="5">
    <source>
        <dbReference type="ARBA" id="ARBA00022777"/>
    </source>
</evidence>
<dbReference type="InterPro" id="IPR036890">
    <property type="entry name" value="HATPase_C_sf"/>
</dbReference>
<dbReference type="CDD" id="cd00082">
    <property type="entry name" value="HisKA"/>
    <property type="match status" value="1"/>
</dbReference>
<dbReference type="InterPro" id="IPR036097">
    <property type="entry name" value="HisK_dim/P_sf"/>
</dbReference>
<reference evidence="10 11" key="1">
    <citation type="journal article" date="2016" name="Antonie Van Leeuwenhoek">
        <title>Dongia soli sp. nov., isolated from soil from Dokdo, Korea.</title>
        <authorList>
            <person name="Kim D.U."/>
            <person name="Lee H."/>
            <person name="Kim H."/>
            <person name="Kim S.G."/>
            <person name="Ka J.O."/>
        </authorList>
    </citation>
    <scope>NUCLEOTIDE SEQUENCE [LARGE SCALE GENOMIC DNA]</scope>
    <source>
        <strain evidence="10 11">D78</strain>
    </source>
</reference>
<dbReference type="Gene3D" id="3.30.565.10">
    <property type="entry name" value="Histidine kinase-like ATPase, C-terminal domain"/>
    <property type="match status" value="2"/>
</dbReference>
<dbReference type="CDD" id="cd16922">
    <property type="entry name" value="HATPase_EvgS-ArcB-TorS-like"/>
    <property type="match status" value="1"/>
</dbReference>
<dbReference type="GO" id="GO:0005524">
    <property type="term" value="F:ATP binding"/>
    <property type="evidence" value="ECO:0007669"/>
    <property type="project" value="UniProtKB-KW"/>
</dbReference>
<dbReference type="EC" id="2.7.13.3" evidence="2"/>
<dbReference type="SUPFAM" id="SSF55874">
    <property type="entry name" value="ATPase domain of HSP90 chaperone/DNA topoisomerase II/histidine kinase"/>
    <property type="match status" value="2"/>
</dbReference>
<dbReference type="InterPro" id="IPR004358">
    <property type="entry name" value="Sig_transdc_His_kin-like_C"/>
</dbReference>
<keyword evidence="7" id="KW-0175">Coiled coil</keyword>
<dbReference type="PANTHER" id="PTHR43047:SF72">
    <property type="entry name" value="OSMOSENSING HISTIDINE PROTEIN KINASE SLN1"/>
    <property type="match status" value="1"/>
</dbReference>
<dbReference type="InterPro" id="IPR003594">
    <property type="entry name" value="HATPase_dom"/>
</dbReference>
<keyword evidence="3 6" id="KW-0597">Phosphoprotein</keyword>
<evidence type="ECO:0000256" key="7">
    <source>
        <dbReference type="SAM" id="Coils"/>
    </source>
</evidence>
<dbReference type="SMART" id="SM00388">
    <property type="entry name" value="HisKA"/>
    <property type="match status" value="1"/>
</dbReference>
<comment type="caution">
    <text evidence="10">The sequence shown here is derived from an EMBL/GenBank/DDBJ whole genome shotgun (WGS) entry which is preliminary data.</text>
</comment>
<feature type="domain" description="Histidine kinase" evidence="8">
    <location>
        <begin position="242"/>
        <end position="462"/>
    </location>
</feature>
<evidence type="ECO:0000256" key="4">
    <source>
        <dbReference type="ARBA" id="ARBA00022679"/>
    </source>
</evidence>
<evidence type="ECO:0000256" key="1">
    <source>
        <dbReference type="ARBA" id="ARBA00000085"/>
    </source>
</evidence>
<dbReference type="PROSITE" id="PS50110">
    <property type="entry name" value="RESPONSE_REGULATORY"/>
    <property type="match status" value="1"/>
</dbReference>
<dbReference type="PANTHER" id="PTHR43047">
    <property type="entry name" value="TWO-COMPONENT HISTIDINE PROTEIN KINASE"/>
    <property type="match status" value="1"/>
</dbReference>
<keyword evidence="10" id="KW-0067">ATP-binding</keyword>
<dbReference type="Pfam" id="PF13581">
    <property type="entry name" value="HATPase_c_2"/>
    <property type="match status" value="1"/>
</dbReference>
<feature type="modified residue" description="4-aspartylphosphate" evidence="6">
    <location>
        <position position="538"/>
    </location>
</feature>
<evidence type="ECO:0000256" key="3">
    <source>
        <dbReference type="ARBA" id="ARBA00022553"/>
    </source>
</evidence>